<dbReference type="PANTHER" id="PTHR43546">
    <property type="entry name" value="UPF0173 METAL-DEPENDENT HYDROLASE MJ1163-RELATED"/>
    <property type="match status" value="1"/>
</dbReference>
<evidence type="ECO:0000313" key="3">
    <source>
        <dbReference type="EMBL" id="VAW32169.1"/>
    </source>
</evidence>
<dbReference type="InterPro" id="IPR001279">
    <property type="entry name" value="Metallo-B-lactamas"/>
</dbReference>
<dbReference type="EMBL" id="UOEU01000328">
    <property type="protein sequence ID" value="VAW32169.1"/>
    <property type="molecule type" value="Genomic_DNA"/>
</dbReference>
<protein>
    <recommendedName>
        <fullName evidence="2">Metallo-beta-lactamase domain-containing protein</fullName>
    </recommendedName>
</protein>
<evidence type="ECO:0000256" key="1">
    <source>
        <dbReference type="ARBA" id="ARBA00022801"/>
    </source>
</evidence>
<name>A0A3B0V5M4_9ZZZZ</name>
<keyword evidence="1" id="KW-0378">Hydrolase</keyword>
<evidence type="ECO:0000259" key="2">
    <source>
        <dbReference type="Pfam" id="PF12706"/>
    </source>
</evidence>
<dbReference type="PANTHER" id="PTHR43546:SF9">
    <property type="entry name" value="L-ASCORBATE-6-PHOSPHATE LACTONASE ULAG-RELATED"/>
    <property type="match status" value="1"/>
</dbReference>
<organism evidence="3">
    <name type="scientific">hydrothermal vent metagenome</name>
    <dbReference type="NCBI Taxonomy" id="652676"/>
    <lineage>
        <taxon>unclassified sequences</taxon>
        <taxon>metagenomes</taxon>
        <taxon>ecological metagenomes</taxon>
    </lineage>
</organism>
<dbReference type="Pfam" id="PF12706">
    <property type="entry name" value="Lactamase_B_2"/>
    <property type="match status" value="1"/>
</dbReference>
<dbReference type="Gene3D" id="3.60.15.10">
    <property type="entry name" value="Ribonuclease Z/Hydroxyacylglutathione hydrolase-like"/>
    <property type="match status" value="1"/>
</dbReference>
<dbReference type="InterPro" id="IPR036866">
    <property type="entry name" value="RibonucZ/Hydroxyglut_hydro"/>
</dbReference>
<proteinExistence type="predicted"/>
<dbReference type="InterPro" id="IPR050114">
    <property type="entry name" value="UPF0173_UPF0282_UlaG_hydrolase"/>
</dbReference>
<dbReference type="SUPFAM" id="SSF56281">
    <property type="entry name" value="Metallo-hydrolase/oxidoreductase"/>
    <property type="match status" value="1"/>
</dbReference>
<reference evidence="3" key="1">
    <citation type="submission" date="2018-06" db="EMBL/GenBank/DDBJ databases">
        <authorList>
            <person name="Zhirakovskaya E."/>
        </authorList>
    </citation>
    <scope>NUCLEOTIDE SEQUENCE</scope>
</reference>
<accession>A0A3B0V5M4</accession>
<feature type="domain" description="Metallo-beta-lactamase" evidence="2">
    <location>
        <begin position="31"/>
        <end position="221"/>
    </location>
</feature>
<dbReference type="AlphaFoldDB" id="A0A3B0V5M4"/>
<dbReference type="GO" id="GO:0016787">
    <property type="term" value="F:hydrolase activity"/>
    <property type="evidence" value="ECO:0007669"/>
    <property type="project" value="UniProtKB-KW"/>
</dbReference>
<sequence>MQCNASTKLNFMEIQLIRNATLRVHYNGRLFIIDPFLAAKETIRSFAGISQNPLVDLPCTPAEAIANAEMAIISHLHVDHFDPDAEALLPKTLPIFCQPGDEETIREKGFRQVTAVIDHIIWQGITLTRTPGQHGTGVWAERMGNVSGFVWQADGEPTVYWAGDTIWHEPVADIIQKVQPDIIFTHSSGAKFGGSDPIVMDAAQTVAVCLAAPQATVVAVHLESLDHGTVSRADLRTLANENNVSEQQLLIPADGEQLKFS</sequence>
<gene>
    <name evidence="3" type="ORF">MNBD_CHLOROFLEXI01-5079</name>
</gene>